<sequence length="54" mass="5965">MYHVFAVEHEPQAPLAHTMSLLHHGSLILIFLASFILILNEKVSSVSPAQAKAR</sequence>
<dbReference type="AlphaFoldDB" id="A0A438HX28"/>
<dbReference type="Proteomes" id="UP000288805">
    <property type="component" value="Unassembled WGS sequence"/>
</dbReference>
<evidence type="ECO:0000313" key="3">
    <source>
        <dbReference type="Proteomes" id="UP000288805"/>
    </source>
</evidence>
<keyword evidence="1" id="KW-0472">Membrane</keyword>
<evidence type="ECO:0000313" key="2">
    <source>
        <dbReference type="EMBL" id="RVW88950.1"/>
    </source>
</evidence>
<organism evidence="2 3">
    <name type="scientific">Vitis vinifera</name>
    <name type="common">Grape</name>
    <dbReference type="NCBI Taxonomy" id="29760"/>
    <lineage>
        <taxon>Eukaryota</taxon>
        <taxon>Viridiplantae</taxon>
        <taxon>Streptophyta</taxon>
        <taxon>Embryophyta</taxon>
        <taxon>Tracheophyta</taxon>
        <taxon>Spermatophyta</taxon>
        <taxon>Magnoliopsida</taxon>
        <taxon>eudicotyledons</taxon>
        <taxon>Gunneridae</taxon>
        <taxon>Pentapetalae</taxon>
        <taxon>rosids</taxon>
        <taxon>Vitales</taxon>
        <taxon>Vitaceae</taxon>
        <taxon>Viteae</taxon>
        <taxon>Vitis</taxon>
    </lineage>
</organism>
<proteinExistence type="predicted"/>
<gene>
    <name evidence="2" type="ORF">CK203_029314</name>
</gene>
<accession>A0A438HX28</accession>
<keyword evidence="1" id="KW-1133">Transmembrane helix</keyword>
<keyword evidence="1" id="KW-0812">Transmembrane</keyword>
<comment type="caution">
    <text evidence="2">The sequence shown here is derived from an EMBL/GenBank/DDBJ whole genome shotgun (WGS) entry which is preliminary data.</text>
</comment>
<evidence type="ECO:0000256" key="1">
    <source>
        <dbReference type="SAM" id="Phobius"/>
    </source>
</evidence>
<protein>
    <submittedName>
        <fullName evidence="2">Uncharacterized protein</fullName>
    </submittedName>
</protein>
<feature type="transmembrane region" description="Helical" evidence="1">
    <location>
        <begin position="20"/>
        <end position="39"/>
    </location>
</feature>
<reference evidence="2 3" key="1">
    <citation type="journal article" date="2018" name="PLoS Genet.">
        <title>Population sequencing reveals clonal diversity and ancestral inbreeding in the grapevine cultivar Chardonnay.</title>
        <authorList>
            <person name="Roach M.J."/>
            <person name="Johnson D.L."/>
            <person name="Bohlmann J."/>
            <person name="van Vuuren H.J."/>
            <person name="Jones S.J."/>
            <person name="Pretorius I.S."/>
            <person name="Schmidt S.A."/>
            <person name="Borneman A.R."/>
        </authorList>
    </citation>
    <scope>NUCLEOTIDE SEQUENCE [LARGE SCALE GENOMIC DNA]</scope>
    <source>
        <strain evidence="3">cv. Chardonnay</strain>
        <tissue evidence="2">Leaf</tissue>
    </source>
</reference>
<dbReference type="EMBL" id="QGNW01000168">
    <property type="protein sequence ID" value="RVW88950.1"/>
    <property type="molecule type" value="Genomic_DNA"/>
</dbReference>
<name>A0A438HX28_VITVI</name>